<dbReference type="SUPFAM" id="SSF51658">
    <property type="entry name" value="Xylose isomerase-like"/>
    <property type="match status" value="1"/>
</dbReference>
<dbReference type="InterPro" id="IPR036237">
    <property type="entry name" value="Xyl_isomerase-like_sf"/>
</dbReference>
<dbReference type="PANTHER" id="PTHR12110">
    <property type="entry name" value="HYDROXYPYRUVATE ISOMERASE"/>
    <property type="match status" value="1"/>
</dbReference>
<reference evidence="2 3" key="1">
    <citation type="journal article" date="2018" name="Front. Microbiol.">
        <title>Prospects for Fungal Bioremediation of Acidic Radioactive Waste Sites: Characterization and Genome Sequence of Rhodotorula taiwanensis MD1149.</title>
        <authorList>
            <person name="Tkavc R."/>
            <person name="Matrosova V.Y."/>
            <person name="Grichenko O.E."/>
            <person name="Gostincar C."/>
            <person name="Volpe R.P."/>
            <person name="Klimenkova P."/>
            <person name="Gaidamakova E.K."/>
            <person name="Zhou C.E."/>
            <person name="Stewart B.J."/>
            <person name="Lyman M.G."/>
            <person name="Malfatti S.A."/>
            <person name="Rubinfeld B."/>
            <person name="Courtot M."/>
            <person name="Singh J."/>
            <person name="Dalgard C.L."/>
            <person name="Hamilton T."/>
            <person name="Frey K.G."/>
            <person name="Gunde-Cimerman N."/>
            <person name="Dugan L."/>
            <person name="Daly M.J."/>
        </authorList>
    </citation>
    <scope>NUCLEOTIDE SEQUENCE [LARGE SCALE GENOMIC DNA]</scope>
    <source>
        <strain evidence="2 3">MD1149</strain>
    </source>
</reference>
<dbReference type="InterPro" id="IPR013022">
    <property type="entry name" value="Xyl_isomerase-like_TIM-brl"/>
</dbReference>
<keyword evidence="3" id="KW-1185">Reference proteome</keyword>
<dbReference type="OrthoDB" id="5360893at2759"/>
<accession>A0A2S5B7Q5</accession>
<sequence>MASPTPSPPTSLPSTPPAMALSTPLPALGIASLSLGNCEHHALEDKIRAAAQAGFSSIELFDLDWQHYRDEYARSNGYNLPCEEGDAASRAAARALAQVCRTEGVEISCWQPLRQIEGWLAPEDEKKARTYAKGVLDIMPILGVDLVLCCSSSVPASETTGSLEKAASDLAWLADLAATYSPPIRIMYEALSFATHRQRWQDAWEVVERANRPNLGICLDSFNTLAREWADPYAQSGRRSASVDEELERNMQELVQRVPGHKIFLYQVADGRFMSPPMTPPTDPSVPPIRPWSRSHRLFPFEHSLGAYLPVERFSDAIVATGYSGTWSLEVFNDSLLEKDARVPTEHAQRGMKGLSRAVSQAYDRAHFKN</sequence>
<proteinExistence type="predicted"/>
<dbReference type="InterPro" id="IPR050312">
    <property type="entry name" value="IolE/XylAMocC-like"/>
</dbReference>
<dbReference type="EMBL" id="PJQD01000047">
    <property type="protein sequence ID" value="POY72812.1"/>
    <property type="molecule type" value="Genomic_DNA"/>
</dbReference>
<dbReference type="PANTHER" id="PTHR12110:SF21">
    <property type="entry name" value="XYLOSE ISOMERASE-LIKE TIM BARREL DOMAIN-CONTAINING PROTEIN"/>
    <property type="match status" value="1"/>
</dbReference>
<dbReference type="Proteomes" id="UP000237144">
    <property type="component" value="Unassembled WGS sequence"/>
</dbReference>
<dbReference type="Pfam" id="PF01261">
    <property type="entry name" value="AP_endonuc_2"/>
    <property type="match status" value="1"/>
</dbReference>
<name>A0A2S5B7Q5_9BASI</name>
<dbReference type="AlphaFoldDB" id="A0A2S5B7Q5"/>
<evidence type="ECO:0000259" key="1">
    <source>
        <dbReference type="Pfam" id="PF01261"/>
    </source>
</evidence>
<dbReference type="Gene3D" id="3.20.20.150">
    <property type="entry name" value="Divalent-metal-dependent TIM barrel enzymes"/>
    <property type="match status" value="1"/>
</dbReference>
<evidence type="ECO:0000313" key="2">
    <source>
        <dbReference type="EMBL" id="POY72812.1"/>
    </source>
</evidence>
<protein>
    <recommendedName>
        <fullName evidence="1">Xylose isomerase-like TIM barrel domain-containing protein</fullName>
    </recommendedName>
</protein>
<evidence type="ECO:0000313" key="3">
    <source>
        <dbReference type="Proteomes" id="UP000237144"/>
    </source>
</evidence>
<dbReference type="STRING" id="741276.A0A2S5B7Q5"/>
<organism evidence="2 3">
    <name type="scientific">Rhodotorula taiwanensis</name>
    <dbReference type="NCBI Taxonomy" id="741276"/>
    <lineage>
        <taxon>Eukaryota</taxon>
        <taxon>Fungi</taxon>
        <taxon>Dikarya</taxon>
        <taxon>Basidiomycota</taxon>
        <taxon>Pucciniomycotina</taxon>
        <taxon>Microbotryomycetes</taxon>
        <taxon>Sporidiobolales</taxon>
        <taxon>Sporidiobolaceae</taxon>
        <taxon>Rhodotorula</taxon>
    </lineage>
</organism>
<comment type="caution">
    <text evidence="2">The sequence shown here is derived from an EMBL/GenBank/DDBJ whole genome shotgun (WGS) entry which is preliminary data.</text>
</comment>
<gene>
    <name evidence="2" type="ORF">BMF94_4221</name>
</gene>
<feature type="domain" description="Xylose isomerase-like TIM barrel" evidence="1">
    <location>
        <begin position="47"/>
        <end position="343"/>
    </location>
</feature>